<dbReference type="Ensembl" id="ENSSPAT00000031772.1">
    <property type="protein sequence ID" value="ENSSPAP00000031270.1"/>
    <property type="gene ID" value="ENSSPAG00000023439.1"/>
</dbReference>
<dbReference type="AlphaFoldDB" id="A0A3B5BDZ0"/>
<dbReference type="GO" id="GO:0007129">
    <property type="term" value="P:homologous chromosome pairing at meiosis"/>
    <property type="evidence" value="ECO:0007669"/>
    <property type="project" value="InterPro"/>
</dbReference>
<organism evidence="1">
    <name type="scientific">Stegastes partitus</name>
    <name type="common">bicolor damselfish</name>
    <dbReference type="NCBI Taxonomy" id="144197"/>
    <lineage>
        <taxon>Eukaryota</taxon>
        <taxon>Metazoa</taxon>
        <taxon>Chordata</taxon>
        <taxon>Craniata</taxon>
        <taxon>Vertebrata</taxon>
        <taxon>Euteleostomi</taxon>
        <taxon>Actinopterygii</taxon>
        <taxon>Neopterygii</taxon>
        <taxon>Teleostei</taxon>
        <taxon>Neoteleostei</taxon>
        <taxon>Acanthomorphata</taxon>
        <taxon>Ovalentaria</taxon>
        <taxon>Pomacentridae</taxon>
        <taxon>Stegastes</taxon>
    </lineage>
</organism>
<evidence type="ECO:0000313" key="1">
    <source>
        <dbReference type="Ensembl" id="ENSSPAP00000031270.1"/>
    </source>
</evidence>
<dbReference type="STRING" id="144197.ENSSPAP00000031270"/>
<reference evidence="1" key="1">
    <citation type="submission" date="2023-09" db="UniProtKB">
        <authorList>
            <consortium name="Ensembl"/>
        </authorList>
    </citation>
    <scope>IDENTIFICATION</scope>
</reference>
<dbReference type="GeneTree" id="ENSGT00390000018151"/>
<dbReference type="InterPro" id="IPR033536">
    <property type="entry name" value="Spata22"/>
</dbReference>
<dbReference type="GO" id="GO:0051445">
    <property type="term" value="P:regulation of meiotic cell cycle"/>
    <property type="evidence" value="ECO:0007669"/>
    <property type="project" value="TreeGrafter"/>
</dbReference>
<dbReference type="GO" id="GO:0007276">
    <property type="term" value="P:gamete generation"/>
    <property type="evidence" value="ECO:0007669"/>
    <property type="project" value="InterPro"/>
</dbReference>
<dbReference type="PANTHER" id="PTHR35258">
    <property type="entry name" value="SPERMATOGENESIS-ASSOCIATED PROTEIN 22"/>
    <property type="match status" value="1"/>
</dbReference>
<name>A0A3B5BDZ0_9TELE</name>
<dbReference type="PANTHER" id="PTHR35258:SF1">
    <property type="entry name" value="SPERMATOGENESIS-ASSOCIATED PROTEIN 22"/>
    <property type="match status" value="1"/>
</dbReference>
<sequence>MRRQENQPPRPTAGCLSVPLFNQKKRNRIPLTSTPSENEFFSHSEYMASTSSATSQSTPGEVFSLYAFTVFLDLRQILSVEWIVIFNVCLCFTNLPLMFHTVVSDQCSHLFGCFYCVQREAFPAKPAVKNSLRILTAVIDGMRHWSQFKDKVHCLFEIFATLDSAVTVGRYGAKNFLMRDGKEVVQCVFYETQVLPRLIRGQVHRCVGNYDRSRDVLMCFSVRPGLPTELRNAQEAVKACDAEMRALVKSLSEV</sequence>
<proteinExistence type="predicted"/>
<dbReference type="GO" id="GO:0000711">
    <property type="term" value="P:meiotic DNA repair synthesis"/>
    <property type="evidence" value="ECO:0007669"/>
    <property type="project" value="InterPro"/>
</dbReference>
<protein>
    <submittedName>
        <fullName evidence="1">Spermatogenesis associated 22</fullName>
    </submittedName>
</protein>
<accession>A0A3B5BDZ0</accession>